<evidence type="ECO:0000313" key="11">
    <source>
        <dbReference type="Proteomes" id="UP001201163"/>
    </source>
</evidence>
<dbReference type="PROSITE" id="PS00108">
    <property type="entry name" value="PROTEIN_KINASE_ST"/>
    <property type="match status" value="1"/>
</dbReference>
<keyword evidence="6" id="KW-0067">ATP-binding</keyword>
<sequence length="186" mass="20815">GSSAEVYLVRENDTSGLYALKVIPKRKLSGSLLAIETVMAERNLLLDLRGNDFILQVRACFHDSRNFYLVTEYHPAGDLHTLLLMKGSRVDAVRFYMAELLIALEHIHSKRVVHRDVKPENVFIDIDGHIVLGDFGLARKLAAGQRTVSGNEMFGTPACSPGRPYGREVDIWAFGVMLYELITGRV</sequence>
<comment type="catalytic activity">
    <reaction evidence="8">
        <text>L-seryl-[protein] + ATP = O-phospho-L-seryl-[protein] + ADP + H(+)</text>
        <dbReference type="Rhea" id="RHEA:17989"/>
        <dbReference type="Rhea" id="RHEA-COMP:9863"/>
        <dbReference type="Rhea" id="RHEA-COMP:11604"/>
        <dbReference type="ChEBI" id="CHEBI:15378"/>
        <dbReference type="ChEBI" id="CHEBI:29999"/>
        <dbReference type="ChEBI" id="CHEBI:30616"/>
        <dbReference type="ChEBI" id="CHEBI:83421"/>
        <dbReference type="ChEBI" id="CHEBI:456216"/>
        <dbReference type="EC" id="2.7.11.1"/>
    </reaction>
</comment>
<dbReference type="PANTHER" id="PTHR24356:SF1">
    <property type="entry name" value="SERINE_THREONINE-PROTEIN KINASE GREATWALL"/>
    <property type="match status" value="1"/>
</dbReference>
<keyword evidence="2" id="KW-0723">Serine/threonine-protein kinase</keyword>
<accession>A0AAD4QC77</accession>
<dbReference type="Gene3D" id="1.10.510.10">
    <property type="entry name" value="Transferase(Phosphotransferase) domain 1"/>
    <property type="match status" value="1"/>
</dbReference>
<keyword evidence="5 10" id="KW-0418">Kinase</keyword>
<name>A0AAD4QC77_9AGAM</name>
<dbReference type="AlphaFoldDB" id="A0AAD4QC77"/>
<dbReference type="InterPro" id="IPR008271">
    <property type="entry name" value="Ser/Thr_kinase_AS"/>
</dbReference>
<dbReference type="SMART" id="SM00220">
    <property type="entry name" value="S_TKc"/>
    <property type="match status" value="1"/>
</dbReference>
<keyword evidence="4" id="KW-0547">Nucleotide-binding</keyword>
<feature type="domain" description="Protein kinase" evidence="9">
    <location>
        <begin position="1"/>
        <end position="186"/>
    </location>
</feature>
<evidence type="ECO:0000256" key="1">
    <source>
        <dbReference type="ARBA" id="ARBA00012513"/>
    </source>
</evidence>
<comment type="catalytic activity">
    <reaction evidence="7">
        <text>L-threonyl-[protein] + ATP = O-phospho-L-threonyl-[protein] + ADP + H(+)</text>
        <dbReference type="Rhea" id="RHEA:46608"/>
        <dbReference type="Rhea" id="RHEA-COMP:11060"/>
        <dbReference type="Rhea" id="RHEA-COMP:11605"/>
        <dbReference type="ChEBI" id="CHEBI:15378"/>
        <dbReference type="ChEBI" id="CHEBI:30013"/>
        <dbReference type="ChEBI" id="CHEBI:30616"/>
        <dbReference type="ChEBI" id="CHEBI:61977"/>
        <dbReference type="ChEBI" id="CHEBI:456216"/>
        <dbReference type="EC" id="2.7.11.1"/>
    </reaction>
</comment>
<dbReference type="GO" id="GO:0035556">
    <property type="term" value="P:intracellular signal transduction"/>
    <property type="evidence" value="ECO:0007669"/>
    <property type="project" value="TreeGrafter"/>
</dbReference>
<evidence type="ECO:0000256" key="2">
    <source>
        <dbReference type="ARBA" id="ARBA00022527"/>
    </source>
</evidence>
<dbReference type="PANTHER" id="PTHR24356">
    <property type="entry name" value="SERINE/THREONINE-PROTEIN KINASE"/>
    <property type="match status" value="1"/>
</dbReference>
<dbReference type="SUPFAM" id="SSF56112">
    <property type="entry name" value="Protein kinase-like (PK-like)"/>
    <property type="match status" value="1"/>
</dbReference>
<dbReference type="InterPro" id="IPR011009">
    <property type="entry name" value="Kinase-like_dom_sf"/>
</dbReference>
<dbReference type="InterPro" id="IPR000719">
    <property type="entry name" value="Prot_kinase_dom"/>
</dbReference>
<evidence type="ECO:0000256" key="7">
    <source>
        <dbReference type="ARBA" id="ARBA00047899"/>
    </source>
</evidence>
<evidence type="ECO:0000313" key="10">
    <source>
        <dbReference type="EMBL" id="KAH8999492.1"/>
    </source>
</evidence>
<keyword evidence="11" id="KW-1185">Reference proteome</keyword>
<protein>
    <recommendedName>
        <fullName evidence="1">non-specific serine/threonine protein kinase</fullName>
        <ecNumber evidence="1">2.7.11.1</ecNumber>
    </recommendedName>
</protein>
<evidence type="ECO:0000256" key="4">
    <source>
        <dbReference type="ARBA" id="ARBA00022741"/>
    </source>
</evidence>
<evidence type="ECO:0000256" key="3">
    <source>
        <dbReference type="ARBA" id="ARBA00022679"/>
    </source>
</evidence>
<dbReference type="Pfam" id="PF00069">
    <property type="entry name" value="Pkinase"/>
    <property type="match status" value="1"/>
</dbReference>
<dbReference type="Proteomes" id="UP001201163">
    <property type="component" value="Unassembled WGS sequence"/>
</dbReference>
<evidence type="ECO:0000259" key="9">
    <source>
        <dbReference type="PROSITE" id="PS50011"/>
    </source>
</evidence>
<dbReference type="Gene3D" id="3.30.200.20">
    <property type="entry name" value="Phosphorylase Kinase, domain 1"/>
    <property type="match status" value="1"/>
</dbReference>
<dbReference type="EC" id="2.7.11.1" evidence="1"/>
<organism evidence="10 11">
    <name type="scientific">Lactarius akahatsu</name>
    <dbReference type="NCBI Taxonomy" id="416441"/>
    <lineage>
        <taxon>Eukaryota</taxon>
        <taxon>Fungi</taxon>
        <taxon>Dikarya</taxon>
        <taxon>Basidiomycota</taxon>
        <taxon>Agaricomycotina</taxon>
        <taxon>Agaricomycetes</taxon>
        <taxon>Russulales</taxon>
        <taxon>Russulaceae</taxon>
        <taxon>Lactarius</taxon>
    </lineage>
</organism>
<gene>
    <name evidence="10" type="ORF">EDB92DRAFT_1790985</name>
</gene>
<comment type="caution">
    <text evidence="10">The sequence shown here is derived from an EMBL/GenBank/DDBJ whole genome shotgun (WGS) entry which is preliminary data.</text>
</comment>
<feature type="non-terminal residue" evidence="10">
    <location>
        <position position="1"/>
    </location>
</feature>
<evidence type="ECO:0000256" key="8">
    <source>
        <dbReference type="ARBA" id="ARBA00048679"/>
    </source>
</evidence>
<evidence type="ECO:0000256" key="6">
    <source>
        <dbReference type="ARBA" id="ARBA00022840"/>
    </source>
</evidence>
<evidence type="ECO:0000256" key="5">
    <source>
        <dbReference type="ARBA" id="ARBA00022777"/>
    </source>
</evidence>
<proteinExistence type="predicted"/>
<keyword evidence="3" id="KW-0808">Transferase</keyword>
<dbReference type="GO" id="GO:0004674">
    <property type="term" value="F:protein serine/threonine kinase activity"/>
    <property type="evidence" value="ECO:0007669"/>
    <property type="project" value="UniProtKB-KW"/>
</dbReference>
<dbReference type="GO" id="GO:0005524">
    <property type="term" value="F:ATP binding"/>
    <property type="evidence" value="ECO:0007669"/>
    <property type="project" value="UniProtKB-KW"/>
</dbReference>
<dbReference type="InterPro" id="IPR050236">
    <property type="entry name" value="Ser_Thr_kinase_AGC"/>
</dbReference>
<dbReference type="PROSITE" id="PS50011">
    <property type="entry name" value="PROTEIN_KINASE_DOM"/>
    <property type="match status" value="1"/>
</dbReference>
<dbReference type="EMBL" id="JAKELL010000004">
    <property type="protein sequence ID" value="KAH8999492.1"/>
    <property type="molecule type" value="Genomic_DNA"/>
</dbReference>
<reference evidence="10" key="1">
    <citation type="submission" date="2022-01" db="EMBL/GenBank/DDBJ databases">
        <title>Comparative genomics reveals a dynamic genome evolution in the ectomycorrhizal milk-cap (Lactarius) mushrooms.</title>
        <authorList>
            <consortium name="DOE Joint Genome Institute"/>
            <person name="Lebreton A."/>
            <person name="Tang N."/>
            <person name="Kuo A."/>
            <person name="LaButti K."/>
            <person name="Drula E."/>
            <person name="Barry K."/>
            <person name="Clum A."/>
            <person name="Lipzen A."/>
            <person name="Mousain D."/>
            <person name="Ng V."/>
            <person name="Wang R."/>
            <person name="Wang X."/>
            <person name="Dai Y."/>
            <person name="Henrissat B."/>
            <person name="Grigoriev I.V."/>
            <person name="Guerin-Laguette A."/>
            <person name="Yu F."/>
            <person name="Martin F.M."/>
        </authorList>
    </citation>
    <scope>NUCLEOTIDE SEQUENCE</scope>
    <source>
        <strain evidence="10">QP</strain>
    </source>
</reference>